<keyword evidence="1" id="KW-0472">Membrane</keyword>
<evidence type="ECO:0000313" key="3">
    <source>
        <dbReference type="EMBL" id="VTR25974.1"/>
    </source>
</evidence>
<proteinExistence type="predicted"/>
<dbReference type="Pfam" id="PF15864">
    <property type="entry name" value="PglL_A"/>
    <property type="match status" value="1"/>
</dbReference>
<reference evidence="3" key="1">
    <citation type="submission" date="2019-05" db="EMBL/GenBank/DDBJ databases">
        <authorList>
            <consortium name="Pathogen Informatics"/>
        </authorList>
    </citation>
    <scope>NUCLEOTIDE SEQUENCE [LARGE SCALE GENOMIC DNA]</scope>
    <source>
        <strain evidence="3">NCTC12965</strain>
    </source>
</reference>
<keyword evidence="1" id="KW-0812">Transmembrane</keyword>
<protein>
    <submittedName>
        <fullName evidence="3">Lipid A core - O-antigen ligase and related enzymes</fullName>
    </submittedName>
</protein>
<feature type="transmembrane region" description="Helical" evidence="1">
    <location>
        <begin position="9"/>
        <end position="34"/>
    </location>
</feature>
<feature type="domain" description="Protein glycosylation ligase" evidence="2">
    <location>
        <begin position="45"/>
        <end position="67"/>
    </location>
</feature>
<dbReference type="AlphaFoldDB" id="A0A4U9U9U4"/>
<evidence type="ECO:0000256" key="1">
    <source>
        <dbReference type="SAM" id="Phobius"/>
    </source>
</evidence>
<sequence>MSVGQRHAVLYLILLAVVFQALIVLLQLFAPQIAQYWIPSDSSRAFGIFQQPNVLASFIATGLALALAAFLLPGFSLVQPRAEYWRRCAVDRGVGGAANGIGVGTIPYWLAGGDLSAGAVCPVLWPPLFAGCSHFDSASYRRRHSGFGIVVGQ</sequence>
<feature type="transmembrane region" description="Helical" evidence="1">
    <location>
        <begin position="54"/>
        <end position="78"/>
    </location>
</feature>
<accession>A0A4U9U9U4</accession>
<name>A0A4U9U9U4_SERFO</name>
<dbReference type="EMBL" id="CABEEZ010000041">
    <property type="protein sequence ID" value="VTR25974.1"/>
    <property type="molecule type" value="Genomic_DNA"/>
</dbReference>
<evidence type="ECO:0000259" key="2">
    <source>
        <dbReference type="Pfam" id="PF15864"/>
    </source>
</evidence>
<dbReference type="GO" id="GO:0016874">
    <property type="term" value="F:ligase activity"/>
    <property type="evidence" value="ECO:0007669"/>
    <property type="project" value="UniProtKB-KW"/>
</dbReference>
<organism evidence="3">
    <name type="scientific">Serratia fonticola</name>
    <dbReference type="NCBI Taxonomy" id="47917"/>
    <lineage>
        <taxon>Bacteria</taxon>
        <taxon>Pseudomonadati</taxon>
        <taxon>Pseudomonadota</taxon>
        <taxon>Gammaproteobacteria</taxon>
        <taxon>Enterobacterales</taxon>
        <taxon>Yersiniaceae</taxon>
        <taxon>Serratia</taxon>
    </lineage>
</organism>
<keyword evidence="1" id="KW-1133">Transmembrane helix</keyword>
<keyword evidence="3" id="KW-0436">Ligase</keyword>
<gene>
    <name evidence="3" type="ORF">NCTC12965_02273</name>
</gene>
<dbReference type="InterPro" id="IPR031726">
    <property type="entry name" value="PglL_A"/>
</dbReference>